<organism evidence="3 4">
    <name type="scientific">Maritimibacter harenae</name>
    <dbReference type="NCBI Taxonomy" id="2606218"/>
    <lineage>
        <taxon>Bacteria</taxon>
        <taxon>Pseudomonadati</taxon>
        <taxon>Pseudomonadota</taxon>
        <taxon>Alphaproteobacteria</taxon>
        <taxon>Rhodobacterales</taxon>
        <taxon>Roseobacteraceae</taxon>
        <taxon>Maritimibacter</taxon>
    </lineage>
</organism>
<evidence type="ECO:0008006" key="5">
    <source>
        <dbReference type="Google" id="ProtNLM"/>
    </source>
</evidence>
<name>A0A845M8Z0_9RHOB</name>
<gene>
    <name evidence="3" type="ORF">GQE99_09460</name>
</gene>
<keyword evidence="4" id="KW-1185">Reference proteome</keyword>
<sequence length="1107" mass="118283">MTAPPPERHAETSQDTAPRKRGWRPRRLHFHLGIWSILAIAAVGLFLLLASMSLTGRAIVLPNWVAERVETEMNTAMPQGSITLRRIEFGVTPKGWPRLRLVDVGLRDASGLDIAQLNSIEGGVRVGPLLRGELVPRTAILSGAQITFRRLSDGTFALQFGRGGTATGNLADMLDAMDAVFVGGILEDASRVEALGLTITLEDARSGRLWQVTDGRLSVHQTDQIIETQVTFDVFNQTDELAEVELNLRSSKADSAASLSVDFSNAAAQDIGAQTPALSFLSVVDAPIDGALRTTISADGKISDLAGALEINEGAIKPEPGATPVAFGGARGYVDYDPQKDSLELSGLTFTSELGEIALDGQLLFTNYHKDWPQSILAQLRLNEARLVTPELFDAPVVIDQGFADMRINLSPFSIDFGQTVLFRGDTRYEMTGGVSAKGDDWKYDIDLRSPDFTVEELKKVWPKTAGKLTREWVVKNLNGGRAEDAHFVLFGNSADKMNMVLSVHVVDTNVRMSPDLPVAEDATGTVTLVRDRLAVDISSGTLTAPNGVAMDASGTTFVIPDVFVEPAPAEARIVMEGPADGAFSLLEAEPFTVFEGTGYGPDVADGYMQMRADVRFLLLDQLPWEEIDFAVEGEMRDVTSDQLVAGSTLAADKLDFTVSPTELTIKGAGRLGEVDIYDATWTHPFGPGAEERKSIITGSAAFGEALVRELDLGLDRSMVVGDAPAEFTLELPEDASPILTARTDLVGVGLTIAAVDWSKPRTTPGDLTLTATLGLDPSIDAMRLEAPGMLAEGSLTTAGGDLERVALSRVRVGDWLDAPVTMTGRPGAPVVISLDGGRVDLRNAGFSMNGDGGPNPDASPLLLRLDEVVVSDGIALQNFAGEFDRRNGMRGPFTAQVSNGAPISGSIAPGERGAVYRIRADDGGAVLKGLGVFSMAQGGDLQVLLRANGSSGNFEGQLQMNDTRLVDAPVVAEMLSAISVIGLLDQLNGPGIGFTEVKARFNLSEERLTLYSSSAVSASLGLAMDGYYDFDTSSLDMQGTLSPFYLINSLGRVMSLRDGEGLVGFNFTLIGPDDDVEVGVNPLSLLTPGMFREIFRREAPQQVTEE</sequence>
<protein>
    <recommendedName>
        <fullName evidence="5">AsmA-like C-terminal region</fullName>
    </recommendedName>
</protein>
<feature type="compositionally biased region" description="Basic and acidic residues" evidence="1">
    <location>
        <begin position="1"/>
        <end position="12"/>
    </location>
</feature>
<dbReference type="Proteomes" id="UP000467322">
    <property type="component" value="Unassembled WGS sequence"/>
</dbReference>
<feature type="transmembrane region" description="Helical" evidence="2">
    <location>
        <begin position="28"/>
        <end position="50"/>
    </location>
</feature>
<evidence type="ECO:0000313" key="4">
    <source>
        <dbReference type="Proteomes" id="UP000467322"/>
    </source>
</evidence>
<evidence type="ECO:0000256" key="1">
    <source>
        <dbReference type="SAM" id="MobiDB-lite"/>
    </source>
</evidence>
<keyword evidence="2" id="KW-1133">Transmembrane helix</keyword>
<dbReference type="AlphaFoldDB" id="A0A845M8Z0"/>
<accession>A0A845M8Z0</accession>
<evidence type="ECO:0000256" key="2">
    <source>
        <dbReference type="SAM" id="Phobius"/>
    </source>
</evidence>
<dbReference type="EMBL" id="WTUX01000011">
    <property type="protein sequence ID" value="MZR13244.1"/>
    <property type="molecule type" value="Genomic_DNA"/>
</dbReference>
<keyword evidence="2" id="KW-0472">Membrane</keyword>
<proteinExistence type="predicted"/>
<feature type="region of interest" description="Disordered" evidence="1">
    <location>
        <begin position="1"/>
        <end position="20"/>
    </location>
</feature>
<reference evidence="3 4" key="1">
    <citation type="submission" date="2019-12" db="EMBL/GenBank/DDBJ databases">
        <title>Maritimibacter sp. nov. sp. isolated from sea sand.</title>
        <authorList>
            <person name="Kim J."/>
            <person name="Jeong S.E."/>
            <person name="Jung H.S."/>
            <person name="Jeon C.O."/>
        </authorList>
    </citation>
    <scope>NUCLEOTIDE SEQUENCE [LARGE SCALE GENOMIC DNA]</scope>
    <source>
        <strain evidence="3 4">DP07</strain>
    </source>
</reference>
<evidence type="ECO:0000313" key="3">
    <source>
        <dbReference type="EMBL" id="MZR13244.1"/>
    </source>
</evidence>
<comment type="caution">
    <text evidence="3">The sequence shown here is derived from an EMBL/GenBank/DDBJ whole genome shotgun (WGS) entry which is preliminary data.</text>
</comment>
<keyword evidence="2" id="KW-0812">Transmembrane</keyword>